<organism evidence="1 2">
    <name type="scientific">Austropuccinia psidii MF-1</name>
    <dbReference type="NCBI Taxonomy" id="1389203"/>
    <lineage>
        <taxon>Eukaryota</taxon>
        <taxon>Fungi</taxon>
        <taxon>Dikarya</taxon>
        <taxon>Basidiomycota</taxon>
        <taxon>Pucciniomycotina</taxon>
        <taxon>Pucciniomycetes</taxon>
        <taxon>Pucciniales</taxon>
        <taxon>Sphaerophragmiaceae</taxon>
        <taxon>Austropuccinia</taxon>
    </lineage>
</organism>
<name>A0A9Q3DI69_9BASI</name>
<accession>A0A9Q3DI69</accession>
<sequence length="107" mass="12676">MLEKGWNKGFPYDMFKKQLVDIDPTERNCKIILENARHLAKRFLQDSFKYEKERWDKGHQATDCKVGDLVLVSTLKFNKFKRPKRLKDYFSGPFIIISLHSPNSVQL</sequence>
<evidence type="ECO:0000313" key="2">
    <source>
        <dbReference type="Proteomes" id="UP000765509"/>
    </source>
</evidence>
<dbReference type="EMBL" id="AVOT02018007">
    <property type="protein sequence ID" value="MBW0504571.1"/>
    <property type="molecule type" value="Genomic_DNA"/>
</dbReference>
<gene>
    <name evidence="1" type="ORF">O181_044286</name>
</gene>
<proteinExistence type="predicted"/>
<comment type="caution">
    <text evidence="1">The sequence shown here is derived from an EMBL/GenBank/DDBJ whole genome shotgun (WGS) entry which is preliminary data.</text>
</comment>
<keyword evidence="2" id="KW-1185">Reference proteome</keyword>
<dbReference type="Proteomes" id="UP000765509">
    <property type="component" value="Unassembled WGS sequence"/>
</dbReference>
<reference evidence="1" key="1">
    <citation type="submission" date="2021-03" db="EMBL/GenBank/DDBJ databases">
        <title>Draft genome sequence of rust myrtle Austropuccinia psidii MF-1, a brazilian biotype.</title>
        <authorList>
            <person name="Quecine M.C."/>
            <person name="Pachon D.M.R."/>
            <person name="Bonatelli M.L."/>
            <person name="Correr F.H."/>
            <person name="Franceschini L.M."/>
            <person name="Leite T.F."/>
            <person name="Margarido G.R.A."/>
            <person name="Almeida C.A."/>
            <person name="Ferrarezi J.A."/>
            <person name="Labate C.A."/>
        </authorList>
    </citation>
    <scope>NUCLEOTIDE SEQUENCE</scope>
    <source>
        <strain evidence="1">MF-1</strain>
    </source>
</reference>
<evidence type="ECO:0000313" key="1">
    <source>
        <dbReference type="EMBL" id="MBW0504571.1"/>
    </source>
</evidence>
<dbReference type="AlphaFoldDB" id="A0A9Q3DI69"/>
<protein>
    <submittedName>
        <fullName evidence="1">Uncharacterized protein</fullName>
    </submittedName>
</protein>
<dbReference type="OrthoDB" id="6149191at2759"/>